<dbReference type="EMBL" id="BTSY01000006">
    <property type="protein sequence ID" value="GMT32402.1"/>
    <property type="molecule type" value="Genomic_DNA"/>
</dbReference>
<sequence>SMLQLSFLLLCSFAAVALSTAGRTAQDCTIGDQWTENFIRFECYQGTGLVVKGVRANGCVPTNKDGGALIQPGTTFDEKYFTYSCSKSGDVVSYQIINCRDSTGEKLVVGETRTMADGSSWKCFKDSTGAIKLSQETQGGCIYDGKVYTTGRSWRQPEDFKVTVAGVVRSIGNAVQMTCRSAGASGYTAQATGCVTTAGKTLSNGGFATVDSLNVKCLIASDGTVTMSVVDESDVTCSFNGTIIKNGEKYTSNNGDVYSCIFGVSSKTSCAFKIGDETHTLNRNSNAYINGKYYSCNSGSGMVDFGQITGCTLPDGSLKNFYSTWTNGTEVNRCRYTVSGATITTYIEIIGCDYNSKTVGRNSLEIIGKDVKKCAFVDGLWRMRNLTTAEYTAYIKSQSTGGSSNVFGGSGGSGSGGDITAKPTTTTTTKPTPTTTKTIVKTSTVVPSTTTRAPVPLTGSPAVVPSRSTLSPTSFITTKDTEAPVTFPITTAPGQCHDLFEMCSTLAPICYDRNNASLSNLNKIIKNMNVTVDQIKEIFKIMGIDK</sequence>
<evidence type="ECO:0000259" key="3">
    <source>
        <dbReference type="Pfam" id="PF23003"/>
    </source>
</evidence>
<proteinExistence type="predicted"/>
<evidence type="ECO:0000256" key="1">
    <source>
        <dbReference type="SAM" id="MobiDB-lite"/>
    </source>
</evidence>
<dbReference type="Proteomes" id="UP001432322">
    <property type="component" value="Unassembled WGS sequence"/>
</dbReference>
<dbReference type="PANTHER" id="PTHR36493">
    <property type="entry name" value="NEUROBLAST DIFFERENTIATION-ASSOCIATED PROTEIN AHNAK-LIKE PROTEIN"/>
    <property type="match status" value="1"/>
</dbReference>
<reference evidence="4" key="1">
    <citation type="submission" date="2023-10" db="EMBL/GenBank/DDBJ databases">
        <title>Genome assembly of Pristionchus species.</title>
        <authorList>
            <person name="Yoshida K."/>
            <person name="Sommer R.J."/>
        </authorList>
    </citation>
    <scope>NUCLEOTIDE SEQUENCE</scope>
    <source>
        <strain evidence="4">RS5133</strain>
    </source>
</reference>
<feature type="chain" id="PRO_5043416980" description="Abnormal cell migration protein 18-like fibronectin type I domain-containing protein" evidence="2">
    <location>
        <begin position="18"/>
        <end position="546"/>
    </location>
</feature>
<feature type="domain" description="Abnormal cell migration protein 18-like fibronectin type I" evidence="3">
    <location>
        <begin position="58"/>
        <end position="129"/>
    </location>
</feature>
<protein>
    <recommendedName>
        <fullName evidence="3">Abnormal cell migration protein 18-like fibronectin type I domain-containing protein</fullName>
    </recommendedName>
</protein>
<evidence type="ECO:0000313" key="5">
    <source>
        <dbReference type="Proteomes" id="UP001432322"/>
    </source>
</evidence>
<feature type="compositionally biased region" description="Low complexity" evidence="1">
    <location>
        <begin position="419"/>
        <end position="434"/>
    </location>
</feature>
<gene>
    <name evidence="4" type="ORF">PFISCL1PPCAC_23699</name>
</gene>
<keyword evidence="2" id="KW-0732">Signal</keyword>
<dbReference type="InterPro" id="IPR055119">
    <property type="entry name" value="Mig18_Fn1"/>
</dbReference>
<name>A0AAV5WMZ6_9BILA</name>
<feature type="non-terminal residue" evidence="4">
    <location>
        <position position="546"/>
    </location>
</feature>
<feature type="signal peptide" evidence="2">
    <location>
        <begin position="1"/>
        <end position="17"/>
    </location>
</feature>
<evidence type="ECO:0000256" key="2">
    <source>
        <dbReference type="SAM" id="SignalP"/>
    </source>
</evidence>
<dbReference type="AlphaFoldDB" id="A0AAV5WMZ6"/>
<feature type="compositionally biased region" description="Gly residues" evidence="1">
    <location>
        <begin position="408"/>
        <end position="417"/>
    </location>
</feature>
<comment type="caution">
    <text evidence="4">The sequence shown here is derived from an EMBL/GenBank/DDBJ whole genome shotgun (WGS) entry which is preliminary data.</text>
</comment>
<evidence type="ECO:0000313" key="4">
    <source>
        <dbReference type="EMBL" id="GMT32402.1"/>
    </source>
</evidence>
<organism evidence="4 5">
    <name type="scientific">Pristionchus fissidentatus</name>
    <dbReference type="NCBI Taxonomy" id="1538716"/>
    <lineage>
        <taxon>Eukaryota</taxon>
        <taxon>Metazoa</taxon>
        <taxon>Ecdysozoa</taxon>
        <taxon>Nematoda</taxon>
        <taxon>Chromadorea</taxon>
        <taxon>Rhabditida</taxon>
        <taxon>Rhabditina</taxon>
        <taxon>Diplogasteromorpha</taxon>
        <taxon>Diplogasteroidea</taxon>
        <taxon>Neodiplogasteridae</taxon>
        <taxon>Pristionchus</taxon>
    </lineage>
</organism>
<accession>A0AAV5WMZ6</accession>
<feature type="region of interest" description="Disordered" evidence="1">
    <location>
        <begin position="401"/>
        <end position="434"/>
    </location>
</feature>
<dbReference type="Pfam" id="PF23003">
    <property type="entry name" value="Fn1_2"/>
    <property type="match status" value="1"/>
</dbReference>
<feature type="non-terminal residue" evidence="4">
    <location>
        <position position="1"/>
    </location>
</feature>
<keyword evidence="5" id="KW-1185">Reference proteome</keyword>
<dbReference type="PANTHER" id="PTHR36493:SF3">
    <property type="entry name" value="CHITIN-BINDING TYPE-4 DOMAIN-CONTAINING PROTEIN"/>
    <property type="match status" value="1"/>
</dbReference>